<evidence type="ECO:0000313" key="10">
    <source>
        <dbReference type="Proteomes" id="UP000029692"/>
    </source>
</evidence>
<feature type="transmembrane region" description="Helical" evidence="7">
    <location>
        <begin position="238"/>
        <end position="260"/>
    </location>
</feature>
<name>A0A098QUX4_9SPIO</name>
<dbReference type="PROSITE" id="PS50928">
    <property type="entry name" value="ABC_TM1"/>
    <property type="match status" value="1"/>
</dbReference>
<keyword evidence="4 7" id="KW-0812">Transmembrane</keyword>
<proteinExistence type="inferred from homology"/>
<gene>
    <name evidence="9" type="ORF">DC28_12210</name>
</gene>
<dbReference type="AlphaFoldDB" id="A0A098QUX4"/>
<feature type="domain" description="ABC transmembrane type-1" evidence="8">
    <location>
        <begin position="168"/>
        <end position="360"/>
    </location>
</feature>
<feature type="transmembrane region" description="Helical" evidence="7">
    <location>
        <begin position="172"/>
        <end position="193"/>
    </location>
</feature>
<dbReference type="PANTHER" id="PTHR43744:SF12">
    <property type="entry name" value="ABC TRANSPORTER PERMEASE PROTEIN MG189-RELATED"/>
    <property type="match status" value="1"/>
</dbReference>
<keyword evidence="6 7" id="KW-0472">Membrane</keyword>
<evidence type="ECO:0000256" key="4">
    <source>
        <dbReference type="ARBA" id="ARBA00022692"/>
    </source>
</evidence>
<keyword evidence="2 7" id="KW-0813">Transport</keyword>
<dbReference type="Proteomes" id="UP000029692">
    <property type="component" value="Unassembled WGS sequence"/>
</dbReference>
<evidence type="ECO:0000256" key="3">
    <source>
        <dbReference type="ARBA" id="ARBA00022475"/>
    </source>
</evidence>
<keyword evidence="3" id="KW-1003">Cell membrane</keyword>
<accession>A0A098QUX4</accession>
<evidence type="ECO:0000256" key="5">
    <source>
        <dbReference type="ARBA" id="ARBA00022989"/>
    </source>
</evidence>
<comment type="similarity">
    <text evidence="7">Belongs to the binding-protein-dependent transport system permease family.</text>
</comment>
<dbReference type="RefSeq" id="WP_037548909.1">
    <property type="nucleotide sequence ID" value="NZ_JNUP01000067.1"/>
</dbReference>
<sequence length="375" mass="40926">MSEVSLVQPKKVRKVSPGQVISQVLSYTIFILWAAITILPLFWMGYSSFKSNEELTRDTFAFPSTLFNAGDHKFRVIPLSLNVRVPAEFKDTIDDRVILESTSISPGRRLFVFYPLRSELPQEIANIQPGDIITGDQLHGSMERKIGWELFLYNYSNAFERGGLGFKFMNSLLYAGLSTFLIILFALMIGFAVSKLGMPKLSNAVTALVGVGYLISINSVIIPLYLMLSSIGLTDTRVGIILVYTAFGLPLATMLTSQFIKGLPDSLIESAYIDGASVWKMFTSIIVPMTTPVIVTAGIISALGIWNEFLLVLVLASSETTKSLPVGVYSFSSLTGTELGWQLAALVIAAAPAMIVYFAFNKRITQGVVGGAIKG</sequence>
<dbReference type="Pfam" id="PF00528">
    <property type="entry name" value="BPD_transp_1"/>
    <property type="match status" value="1"/>
</dbReference>
<dbReference type="GO" id="GO:0055085">
    <property type="term" value="P:transmembrane transport"/>
    <property type="evidence" value="ECO:0007669"/>
    <property type="project" value="InterPro"/>
</dbReference>
<dbReference type="InterPro" id="IPR000515">
    <property type="entry name" value="MetI-like"/>
</dbReference>
<dbReference type="PANTHER" id="PTHR43744">
    <property type="entry name" value="ABC TRANSPORTER PERMEASE PROTEIN MG189-RELATED-RELATED"/>
    <property type="match status" value="1"/>
</dbReference>
<protein>
    <submittedName>
        <fullName evidence="9">ABC transporter</fullName>
    </submittedName>
</protein>
<dbReference type="EMBL" id="JNUP01000067">
    <property type="protein sequence ID" value="KGE71213.1"/>
    <property type="molecule type" value="Genomic_DNA"/>
</dbReference>
<evidence type="ECO:0000256" key="6">
    <source>
        <dbReference type="ARBA" id="ARBA00023136"/>
    </source>
</evidence>
<evidence type="ECO:0000259" key="8">
    <source>
        <dbReference type="PROSITE" id="PS50928"/>
    </source>
</evidence>
<reference evidence="9 10" key="1">
    <citation type="submission" date="2014-05" db="EMBL/GenBank/DDBJ databases">
        <title>De novo Genome Sequence of Spirocheata sp.</title>
        <authorList>
            <person name="Shivani Y."/>
            <person name="Subhash Y."/>
            <person name="Tushar L."/>
            <person name="Sasikala C."/>
            <person name="Ramana C.V."/>
        </authorList>
    </citation>
    <scope>NUCLEOTIDE SEQUENCE [LARGE SCALE GENOMIC DNA]</scope>
    <source>
        <strain evidence="9 10">JC230</strain>
    </source>
</reference>
<dbReference type="OrthoDB" id="9787837at2"/>
<keyword evidence="5 7" id="KW-1133">Transmembrane helix</keyword>
<dbReference type="CDD" id="cd06261">
    <property type="entry name" value="TM_PBP2"/>
    <property type="match status" value="1"/>
</dbReference>
<evidence type="ECO:0000256" key="1">
    <source>
        <dbReference type="ARBA" id="ARBA00004651"/>
    </source>
</evidence>
<evidence type="ECO:0000313" key="9">
    <source>
        <dbReference type="EMBL" id="KGE71213.1"/>
    </source>
</evidence>
<evidence type="ECO:0000256" key="7">
    <source>
        <dbReference type="RuleBase" id="RU363032"/>
    </source>
</evidence>
<comment type="subcellular location">
    <subcellularLocation>
        <location evidence="1 7">Cell membrane</location>
        <topology evidence="1 7">Multi-pass membrane protein</topology>
    </subcellularLocation>
</comment>
<dbReference type="SUPFAM" id="SSF161098">
    <property type="entry name" value="MetI-like"/>
    <property type="match status" value="1"/>
</dbReference>
<dbReference type="STRING" id="1480694.DC28_12210"/>
<dbReference type="GO" id="GO:0005886">
    <property type="term" value="C:plasma membrane"/>
    <property type="evidence" value="ECO:0007669"/>
    <property type="project" value="UniProtKB-SubCell"/>
</dbReference>
<dbReference type="InterPro" id="IPR035906">
    <property type="entry name" value="MetI-like_sf"/>
</dbReference>
<comment type="caution">
    <text evidence="9">The sequence shown here is derived from an EMBL/GenBank/DDBJ whole genome shotgun (WGS) entry which is preliminary data.</text>
</comment>
<feature type="transmembrane region" description="Helical" evidence="7">
    <location>
        <begin position="205"/>
        <end position="226"/>
    </location>
</feature>
<dbReference type="eggNOG" id="COG0395">
    <property type="taxonomic scope" value="Bacteria"/>
</dbReference>
<feature type="transmembrane region" description="Helical" evidence="7">
    <location>
        <begin position="281"/>
        <end position="306"/>
    </location>
</feature>
<organism evidence="9 10">
    <name type="scientific">Spirochaeta lutea</name>
    <dbReference type="NCBI Taxonomy" id="1480694"/>
    <lineage>
        <taxon>Bacteria</taxon>
        <taxon>Pseudomonadati</taxon>
        <taxon>Spirochaetota</taxon>
        <taxon>Spirochaetia</taxon>
        <taxon>Spirochaetales</taxon>
        <taxon>Spirochaetaceae</taxon>
        <taxon>Spirochaeta</taxon>
    </lineage>
</organism>
<evidence type="ECO:0000256" key="2">
    <source>
        <dbReference type="ARBA" id="ARBA00022448"/>
    </source>
</evidence>
<dbReference type="Gene3D" id="1.10.3720.10">
    <property type="entry name" value="MetI-like"/>
    <property type="match status" value="1"/>
</dbReference>
<feature type="transmembrane region" description="Helical" evidence="7">
    <location>
        <begin position="339"/>
        <end position="360"/>
    </location>
</feature>
<feature type="transmembrane region" description="Helical" evidence="7">
    <location>
        <begin position="20"/>
        <end position="43"/>
    </location>
</feature>
<keyword evidence="10" id="KW-1185">Reference proteome</keyword>